<dbReference type="Proteomes" id="UP000593572">
    <property type="component" value="Unassembled WGS sequence"/>
</dbReference>
<dbReference type="EMBL" id="JABEZX010000011">
    <property type="protein sequence ID" value="MBA0570675.1"/>
    <property type="molecule type" value="Genomic_DNA"/>
</dbReference>
<sequence>MLQGCLRLNLISMKTLLTDGPPTASALKILSMGNMMGTILTLKERRKEHFGEPLLMTLKLLNLQQDSKALFHGSSSLQLLPECFSMFQGSTCS</sequence>
<keyword evidence="2" id="KW-1185">Reference proteome</keyword>
<gene>
    <name evidence="1" type="ORF">Golob_004293</name>
</gene>
<reference evidence="1 2" key="1">
    <citation type="journal article" date="2019" name="Genome Biol. Evol.">
        <title>Insights into the evolution of the New World diploid cottons (Gossypium, subgenus Houzingenia) based on genome sequencing.</title>
        <authorList>
            <person name="Grover C.E."/>
            <person name="Arick M.A. 2nd"/>
            <person name="Thrash A."/>
            <person name="Conover J.L."/>
            <person name="Sanders W.S."/>
            <person name="Peterson D.G."/>
            <person name="Frelichowski J.E."/>
            <person name="Scheffler J.A."/>
            <person name="Scheffler B.E."/>
            <person name="Wendel J.F."/>
        </authorList>
    </citation>
    <scope>NUCLEOTIDE SEQUENCE [LARGE SCALE GENOMIC DNA]</scope>
    <source>
        <strain evidence="1">157</strain>
        <tissue evidence="1">Leaf</tissue>
    </source>
</reference>
<dbReference type="AlphaFoldDB" id="A0A7J8N195"/>
<name>A0A7J8N195_9ROSI</name>
<evidence type="ECO:0000313" key="2">
    <source>
        <dbReference type="Proteomes" id="UP000593572"/>
    </source>
</evidence>
<organism evidence="1 2">
    <name type="scientific">Gossypium lobatum</name>
    <dbReference type="NCBI Taxonomy" id="34289"/>
    <lineage>
        <taxon>Eukaryota</taxon>
        <taxon>Viridiplantae</taxon>
        <taxon>Streptophyta</taxon>
        <taxon>Embryophyta</taxon>
        <taxon>Tracheophyta</taxon>
        <taxon>Spermatophyta</taxon>
        <taxon>Magnoliopsida</taxon>
        <taxon>eudicotyledons</taxon>
        <taxon>Gunneridae</taxon>
        <taxon>Pentapetalae</taxon>
        <taxon>rosids</taxon>
        <taxon>malvids</taxon>
        <taxon>Malvales</taxon>
        <taxon>Malvaceae</taxon>
        <taxon>Malvoideae</taxon>
        <taxon>Gossypium</taxon>
    </lineage>
</organism>
<evidence type="ECO:0000313" key="1">
    <source>
        <dbReference type="EMBL" id="MBA0570675.1"/>
    </source>
</evidence>
<proteinExistence type="predicted"/>
<protein>
    <submittedName>
        <fullName evidence="1">Uncharacterized protein</fullName>
    </submittedName>
</protein>
<comment type="caution">
    <text evidence="1">The sequence shown here is derived from an EMBL/GenBank/DDBJ whole genome shotgun (WGS) entry which is preliminary data.</text>
</comment>
<accession>A0A7J8N195</accession>